<keyword evidence="4" id="KW-0274">FAD</keyword>
<name>A0ABX8DHP1_9GAMM</name>
<dbReference type="EMBL" id="CP074572">
    <property type="protein sequence ID" value="QVK24223.1"/>
    <property type="molecule type" value="Genomic_DNA"/>
</dbReference>
<sequence length="346" mass="38209">MSDNNEQHEHAGVSRRDFIKGSVAAGAVSVVGMVMPGRALAENQRIGDPVTDEHKWSWEQPQKPINASEIKEKINADVLVIGAGLAGLAAAISAAEQGANVHLIEKNNIWGARGGHIAAFNSKLHKELHIDNDYRQVIRDWIAWAQGRLDEKLLWEYAHRSGAAMDWMIDITRRRGLDVAMWEGYYKGPDYTEYPVTHFFYKKGADMTYANGHAEGVGNIVLVPALEAEAKDKGVKIHYKTPSVQILRQEGGPVTGVIAGNPDHYIQFNAPNVIIATGDYASNRELIQRYSPETLLADAQIYFPNKCNTGDGLIQAMHVGARCRNMSPMPPLFTWKPVLPVTASCM</sequence>
<dbReference type="InterPro" id="IPR050315">
    <property type="entry name" value="FAD-oxidoreductase_2"/>
</dbReference>
<evidence type="ECO:0000256" key="2">
    <source>
        <dbReference type="ARBA" id="ARBA00022630"/>
    </source>
</evidence>
<dbReference type="Pfam" id="PF10518">
    <property type="entry name" value="TAT_signal"/>
    <property type="match status" value="1"/>
</dbReference>
<dbReference type="Pfam" id="PF00890">
    <property type="entry name" value="FAD_binding_2"/>
    <property type="match status" value="1"/>
</dbReference>
<gene>
    <name evidence="7" type="ORF">KHX94_06590</name>
</gene>
<keyword evidence="8" id="KW-1185">Reference proteome</keyword>
<dbReference type="Gene3D" id="3.50.50.60">
    <property type="entry name" value="FAD/NAD(P)-binding domain"/>
    <property type="match status" value="1"/>
</dbReference>
<dbReference type="InterPro" id="IPR036188">
    <property type="entry name" value="FAD/NAD-bd_sf"/>
</dbReference>
<dbReference type="InterPro" id="IPR003953">
    <property type="entry name" value="FAD-dep_OxRdtase_2_FAD-bd"/>
</dbReference>
<feature type="domain" description="FAD-dependent oxidoreductase 2 FAD-binding" evidence="6">
    <location>
        <begin position="77"/>
        <end position="330"/>
    </location>
</feature>
<evidence type="ECO:0000256" key="4">
    <source>
        <dbReference type="ARBA" id="ARBA00022827"/>
    </source>
</evidence>
<dbReference type="PANTHER" id="PTHR43400:SF7">
    <property type="entry name" value="FAD-DEPENDENT OXIDOREDUCTASE 2 FAD BINDING DOMAIN-CONTAINING PROTEIN"/>
    <property type="match status" value="1"/>
</dbReference>
<dbReference type="NCBIfam" id="TIGR01409">
    <property type="entry name" value="TAT_signal_seq"/>
    <property type="match status" value="1"/>
</dbReference>
<dbReference type="Proteomes" id="UP000676428">
    <property type="component" value="Chromosome"/>
</dbReference>
<keyword evidence="5" id="KW-0560">Oxidoreductase</keyword>
<reference evidence="7 8" key="1">
    <citation type="journal article" date="2012" name="Int. J. Syst. Evol. Microbiol.">
        <title>Shewanella dokdonensis sp. nov., isolated from seawater.</title>
        <authorList>
            <person name="Sung H.R."/>
            <person name="Yoon J.H."/>
            <person name="Ghim S.Y."/>
        </authorList>
    </citation>
    <scope>NUCLEOTIDE SEQUENCE [LARGE SCALE GENOMIC DNA]</scope>
    <source>
        <strain evidence="7 8">DSM 23626</strain>
    </source>
</reference>
<proteinExistence type="predicted"/>
<evidence type="ECO:0000313" key="8">
    <source>
        <dbReference type="Proteomes" id="UP000676428"/>
    </source>
</evidence>
<evidence type="ECO:0000259" key="6">
    <source>
        <dbReference type="Pfam" id="PF00890"/>
    </source>
</evidence>
<accession>A0ABX8DHP1</accession>
<keyword evidence="3" id="KW-0732">Signal</keyword>
<organism evidence="7 8">
    <name type="scientific">Shewanella dokdonensis</name>
    <dbReference type="NCBI Taxonomy" id="712036"/>
    <lineage>
        <taxon>Bacteria</taxon>
        <taxon>Pseudomonadati</taxon>
        <taxon>Pseudomonadota</taxon>
        <taxon>Gammaproteobacteria</taxon>
        <taxon>Alteromonadales</taxon>
        <taxon>Shewanellaceae</taxon>
        <taxon>Shewanella</taxon>
    </lineage>
</organism>
<evidence type="ECO:0000313" key="7">
    <source>
        <dbReference type="EMBL" id="QVK24223.1"/>
    </source>
</evidence>
<dbReference type="InterPro" id="IPR006311">
    <property type="entry name" value="TAT_signal"/>
</dbReference>
<dbReference type="SUPFAM" id="SSF51905">
    <property type="entry name" value="FAD/NAD(P)-binding domain"/>
    <property type="match status" value="1"/>
</dbReference>
<comment type="cofactor">
    <cofactor evidence="1">
        <name>FAD</name>
        <dbReference type="ChEBI" id="CHEBI:57692"/>
    </cofactor>
</comment>
<keyword evidence="2" id="KW-0285">Flavoprotein</keyword>
<evidence type="ECO:0000256" key="5">
    <source>
        <dbReference type="ARBA" id="ARBA00023002"/>
    </source>
</evidence>
<evidence type="ECO:0000256" key="1">
    <source>
        <dbReference type="ARBA" id="ARBA00001974"/>
    </source>
</evidence>
<dbReference type="PANTHER" id="PTHR43400">
    <property type="entry name" value="FUMARATE REDUCTASE"/>
    <property type="match status" value="1"/>
</dbReference>
<evidence type="ECO:0000256" key="3">
    <source>
        <dbReference type="ARBA" id="ARBA00022729"/>
    </source>
</evidence>
<dbReference type="InterPro" id="IPR019546">
    <property type="entry name" value="TAT_signal_bac_arc"/>
</dbReference>
<dbReference type="PROSITE" id="PS51318">
    <property type="entry name" value="TAT"/>
    <property type="match status" value="1"/>
</dbReference>
<protein>
    <submittedName>
        <fullName evidence="7">FAD-dependent oxidoreductase</fullName>
    </submittedName>
</protein>
<dbReference type="RefSeq" id="WP_213682829.1">
    <property type="nucleotide sequence ID" value="NZ_CP074572.1"/>
</dbReference>